<keyword evidence="2" id="KW-1185">Reference proteome</keyword>
<proteinExistence type="predicted"/>
<dbReference type="AlphaFoldDB" id="A0A6L6YG83"/>
<dbReference type="OrthoDB" id="5296629at2"/>
<evidence type="ECO:0000313" key="1">
    <source>
        <dbReference type="EMBL" id="MVX55803.1"/>
    </source>
</evidence>
<evidence type="ECO:0000313" key="2">
    <source>
        <dbReference type="Proteomes" id="UP000472580"/>
    </source>
</evidence>
<dbReference type="Proteomes" id="UP000472580">
    <property type="component" value="Unassembled WGS sequence"/>
</dbReference>
<sequence length="117" mass="13415">MAIVTFKSKAAGEIFMFRETAEKIFKVIGKPLGLRGVLTPEEIPDAIAALKDAMEKEKEFLKGLREREDKRFREGKDLDEEKKPAIEAPVYFTQRAYPLLEMLERSLKEDTPVVWGV</sequence>
<organism evidence="1 2">
    <name type="scientific">Parasutterella muris</name>
    <dbReference type="NCBI Taxonomy" id="2565572"/>
    <lineage>
        <taxon>Bacteria</taxon>
        <taxon>Pseudomonadati</taxon>
        <taxon>Pseudomonadota</taxon>
        <taxon>Betaproteobacteria</taxon>
        <taxon>Burkholderiales</taxon>
        <taxon>Sutterellaceae</taxon>
        <taxon>Parasutterella</taxon>
    </lineage>
</organism>
<gene>
    <name evidence="1" type="ORF">E5987_01095</name>
</gene>
<name>A0A6L6YG83_9BURK</name>
<comment type="caution">
    <text evidence="1">The sequence shown here is derived from an EMBL/GenBank/DDBJ whole genome shotgun (WGS) entry which is preliminary data.</text>
</comment>
<dbReference type="RefSeq" id="WP_160334235.1">
    <property type="nucleotide sequence ID" value="NZ_CALPCR010000015.1"/>
</dbReference>
<dbReference type="Pfam" id="PF08895">
    <property type="entry name" value="DUF1840"/>
    <property type="match status" value="1"/>
</dbReference>
<dbReference type="EMBL" id="WSRP01000002">
    <property type="protein sequence ID" value="MVX55803.1"/>
    <property type="molecule type" value="Genomic_DNA"/>
</dbReference>
<reference evidence="1 2" key="1">
    <citation type="submission" date="2019-12" db="EMBL/GenBank/DDBJ databases">
        <title>Microbes associate with the intestines of laboratory mice.</title>
        <authorList>
            <person name="Navarre W."/>
            <person name="Wong E."/>
        </authorList>
    </citation>
    <scope>NUCLEOTIDE SEQUENCE [LARGE SCALE GENOMIC DNA]</scope>
    <source>
        <strain evidence="1 2">NM82_D38</strain>
    </source>
</reference>
<accession>A0A6L6YG83</accession>
<dbReference type="InterPro" id="IPR014991">
    <property type="entry name" value="DUF1840"/>
</dbReference>
<protein>
    <submittedName>
        <fullName evidence="1">DUF1840 family protein</fullName>
    </submittedName>
</protein>